<keyword evidence="3" id="KW-1185">Reference proteome</keyword>
<protein>
    <submittedName>
        <fullName evidence="2">Uncharacterized protein</fullName>
    </submittedName>
</protein>
<dbReference type="HOGENOM" id="CLU_2743173_0_0_1"/>
<reference evidence="2" key="1">
    <citation type="submission" date="2015-05" db="UniProtKB">
        <authorList>
            <consortium name="EnsemblMetazoa"/>
        </authorList>
    </citation>
    <scope>IDENTIFICATION</scope>
</reference>
<evidence type="ECO:0000313" key="3">
    <source>
        <dbReference type="Proteomes" id="UP000015103"/>
    </source>
</evidence>
<dbReference type="EnsemblMetazoa" id="RPRC006797-RA">
    <property type="protein sequence ID" value="RPRC006797-PA"/>
    <property type="gene ID" value="RPRC006797"/>
</dbReference>
<name>T1HRX7_RHOPR</name>
<dbReference type="Proteomes" id="UP000015103">
    <property type="component" value="Unassembled WGS sequence"/>
</dbReference>
<proteinExistence type="predicted"/>
<organism evidence="2 3">
    <name type="scientific">Rhodnius prolixus</name>
    <name type="common">Triatomid bug</name>
    <dbReference type="NCBI Taxonomy" id="13249"/>
    <lineage>
        <taxon>Eukaryota</taxon>
        <taxon>Metazoa</taxon>
        <taxon>Ecdysozoa</taxon>
        <taxon>Arthropoda</taxon>
        <taxon>Hexapoda</taxon>
        <taxon>Insecta</taxon>
        <taxon>Pterygota</taxon>
        <taxon>Neoptera</taxon>
        <taxon>Paraneoptera</taxon>
        <taxon>Hemiptera</taxon>
        <taxon>Heteroptera</taxon>
        <taxon>Panheteroptera</taxon>
        <taxon>Cimicomorpha</taxon>
        <taxon>Reduviidae</taxon>
        <taxon>Triatominae</taxon>
        <taxon>Rhodnius</taxon>
    </lineage>
</organism>
<feature type="region of interest" description="Disordered" evidence="1">
    <location>
        <begin position="1"/>
        <end position="25"/>
    </location>
</feature>
<dbReference type="AlphaFoldDB" id="T1HRX7"/>
<dbReference type="EMBL" id="ACPB03018420">
    <property type="status" value="NOT_ANNOTATED_CDS"/>
    <property type="molecule type" value="Genomic_DNA"/>
</dbReference>
<dbReference type="InParanoid" id="T1HRX7"/>
<accession>T1HRX7</accession>
<evidence type="ECO:0000313" key="2">
    <source>
        <dbReference type="EnsemblMetazoa" id="RPRC006797-PA"/>
    </source>
</evidence>
<evidence type="ECO:0000256" key="1">
    <source>
        <dbReference type="SAM" id="MobiDB-lite"/>
    </source>
</evidence>
<sequence length="71" mass="8067">MPESTDTTDYFNAETDKDDEDSGSVHLMDGKTREWLVRCAQGDYQAIVKLAAENPKLVKFKPEPECSRPNF</sequence>
<feature type="compositionally biased region" description="Polar residues" evidence="1">
    <location>
        <begin position="1"/>
        <end position="10"/>
    </location>
</feature>
<dbReference type="VEuPathDB" id="VectorBase:RPRC006797"/>